<keyword evidence="2" id="KW-0812">Transmembrane</keyword>
<keyword evidence="2" id="KW-1133">Transmembrane helix</keyword>
<evidence type="ECO:0000259" key="4">
    <source>
        <dbReference type="SMART" id="SM00421"/>
    </source>
</evidence>
<dbReference type="SMART" id="SM00421">
    <property type="entry name" value="HTH_LUXR"/>
    <property type="match status" value="1"/>
</dbReference>
<dbReference type="RefSeq" id="WP_238383777.1">
    <property type="nucleotide sequence ID" value="NZ_FOAF01000003.1"/>
</dbReference>
<dbReference type="Proteomes" id="UP000199421">
    <property type="component" value="Unassembled WGS sequence"/>
</dbReference>
<evidence type="ECO:0000256" key="3">
    <source>
        <dbReference type="SAM" id="SignalP"/>
    </source>
</evidence>
<keyword evidence="1" id="KW-0175">Coiled coil</keyword>
<dbReference type="EMBL" id="FOAF01000003">
    <property type="protein sequence ID" value="SEL64488.1"/>
    <property type="molecule type" value="Genomic_DNA"/>
</dbReference>
<dbReference type="InterPro" id="IPR011123">
    <property type="entry name" value="Y_Y_Y"/>
</dbReference>
<dbReference type="InterPro" id="IPR013783">
    <property type="entry name" value="Ig-like_fold"/>
</dbReference>
<dbReference type="SUPFAM" id="SSF46894">
    <property type="entry name" value="C-terminal effector domain of the bipartite response regulators"/>
    <property type="match status" value="1"/>
</dbReference>
<feature type="coiled-coil region" evidence="1">
    <location>
        <begin position="812"/>
        <end position="846"/>
    </location>
</feature>
<protein>
    <submittedName>
        <fullName evidence="5">Regulatory protein, luxR family</fullName>
    </submittedName>
</protein>
<dbReference type="InterPro" id="IPR000792">
    <property type="entry name" value="Tscrpt_reg_LuxR_C"/>
</dbReference>
<feature type="chain" id="PRO_5011611016" evidence="3">
    <location>
        <begin position="25"/>
        <end position="976"/>
    </location>
</feature>
<keyword evidence="2" id="KW-0472">Membrane</keyword>
<accession>A0A1H7RWP4</accession>
<dbReference type="Pfam" id="PF07495">
    <property type="entry name" value="Y_Y_Y"/>
    <property type="match status" value="1"/>
</dbReference>
<dbReference type="Gene3D" id="2.130.10.10">
    <property type="entry name" value="YVTN repeat-like/Quinoprotein amine dehydrogenase"/>
    <property type="match status" value="2"/>
</dbReference>
<dbReference type="Gene3D" id="2.60.40.10">
    <property type="entry name" value="Immunoglobulins"/>
    <property type="match status" value="1"/>
</dbReference>
<evidence type="ECO:0000313" key="6">
    <source>
        <dbReference type="Proteomes" id="UP000199421"/>
    </source>
</evidence>
<sequence length="976" mass="111811">MRSKPIIILGFFITLVFVSMPAHAKLANPSNIAFNQEGTSSAQENIQFAGAPLVQNFTKSAYEAGNQNWSASCGYNGSMYFANSDGLLSFDGQHWQLSTMPRKIIVRAVAAGKKGGIYSGGFGEFGVWDKNKFGQLAYRSLSDQLSDKDKLHDEIWKIYADDEKVLFQSFSAIYTYQNGKISVLKTKDPFLFLYQVNGRYLIEVISKGLFEFSKGKLIKLADKEQYGSSIILSILPFGAKGLLIGTAQKGLFVLENKQVTPWANEANNELQQFQLNNGLKVLGNHYAFGTILNGVYLLNEEGKLVQHLNKSNGLQNNTVLSLQSDKFQNIWVGLDNGIDRIEINSPIYYYDDRAGILGTVYTSKIYKGNIYIGTNQGLYYSSWPATHNRFNFRLMEGSQGQVWDLFQVGDELLCGHNNGTFRINGSKLEWLSTVTGGYSLRPMQDRDDRLIQGTYTGLAIFNKVQKGWQFDKKIGNFNEPVQYLEQLAGNRLWVSGYKGLFWLQLNAQQDSVRQQKKYTEKEGLPNSPYINVFDLAGRTVFATDSGFYLHDEIADRFHAYTQLNERLGTFANANKVVETGDGKYWFIRKGHIALVNFGEGGKVAIDSTRFKALSNRMLSFYENVNRLTPNLSLISLDDGFALYRKTTIQNQVKLADPYIRRFEDIADSTARLIAFNTAEELILEAKQNNIRITYALPYFSNNDVQFQYLLAGNSKNWSAWSTLTQKEFTNLDPGKYIFKVRASINGHVTPVNELTFEIAAPWYRSVLAWVIYTILALTALYGLRRYYLYKLKRHRDDVHQKTLHEQEERLQKEMFENEQRLFKLKNSQLEKELASKNRELANSAMNIVYKNELLNNVHDELLQLKDNEGRKLSGDQLKRISKIIDDARSDERDWNLFEESFNEAHENFFKKLKNNHPELVPNDLKLCAYLRMNMSSKEIASLLNITTRGVEIRRYRLRKKLNLEHDQNLTEFLIEL</sequence>
<dbReference type="InterPro" id="IPR015943">
    <property type="entry name" value="WD40/YVTN_repeat-like_dom_sf"/>
</dbReference>
<dbReference type="STRING" id="407022.SAMN05661044_02970"/>
<feature type="transmembrane region" description="Helical" evidence="2">
    <location>
        <begin position="762"/>
        <end position="783"/>
    </location>
</feature>
<dbReference type="GO" id="GO:0006355">
    <property type="term" value="P:regulation of DNA-templated transcription"/>
    <property type="evidence" value="ECO:0007669"/>
    <property type="project" value="InterPro"/>
</dbReference>
<evidence type="ECO:0000256" key="2">
    <source>
        <dbReference type="SAM" id="Phobius"/>
    </source>
</evidence>
<dbReference type="GO" id="GO:0003677">
    <property type="term" value="F:DNA binding"/>
    <property type="evidence" value="ECO:0007669"/>
    <property type="project" value="InterPro"/>
</dbReference>
<keyword evidence="3" id="KW-0732">Signal</keyword>
<evidence type="ECO:0000256" key="1">
    <source>
        <dbReference type="SAM" id="Coils"/>
    </source>
</evidence>
<proteinExistence type="predicted"/>
<name>A0A1H7RWP4_OLID1</name>
<feature type="signal peptide" evidence="3">
    <location>
        <begin position="1"/>
        <end position="24"/>
    </location>
</feature>
<reference evidence="6" key="1">
    <citation type="submission" date="2016-10" db="EMBL/GenBank/DDBJ databases">
        <authorList>
            <person name="Varghese N."/>
            <person name="Submissions S."/>
        </authorList>
    </citation>
    <scope>NUCLEOTIDE SEQUENCE [LARGE SCALE GENOMIC DNA]</scope>
    <source>
        <strain evidence="6">DSM 18733</strain>
    </source>
</reference>
<evidence type="ECO:0000313" key="5">
    <source>
        <dbReference type="EMBL" id="SEL64488.1"/>
    </source>
</evidence>
<dbReference type="InterPro" id="IPR036388">
    <property type="entry name" value="WH-like_DNA-bd_sf"/>
</dbReference>
<dbReference type="InterPro" id="IPR016032">
    <property type="entry name" value="Sig_transdc_resp-reg_C-effctor"/>
</dbReference>
<dbReference type="Gene3D" id="1.10.10.10">
    <property type="entry name" value="Winged helix-like DNA-binding domain superfamily/Winged helix DNA-binding domain"/>
    <property type="match status" value="1"/>
</dbReference>
<gene>
    <name evidence="5" type="ORF">SAMN05661044_02970</name>
</gene>
<dbReference type="AlphaFoldDB" id="A0A1H7RWP4"/>
<organism evidence="5 6">
    <name type="scientific">Olivibacter domesticus</name>
    <name type="common">Pseudosphingobacterium domesticum</name>
    <dbReference type="NCBI Taxonomy" id="407022"/>
    <lineage>
        <taxon>Bacteria</taxon>
        <taxon>Pseudomonadati</taxon>
        <taxon>Bacteroidota</taxon>
        <taxon>Sphingobacteriia</taxon>
        <taxon>Sphingobacteriales</taxon>
        <taxon>Sphingobacteriaceae</taxon>
        <taxon>Olivibacter</taxon>
    </lineage>
</organism>
<keyword evidence="6" id="KW-1185">Reference proteome</keyword>
<feature type="domain" description="HTH luxR-type" evidence="4">
    <location>
        <begin position="916"/>
        <end position="973"/>
    </location>
</feature>